<dbReference type="EMBL" id="JAKOGI010000602">
    <property type="protein sequence ID" value="KAJ8432500.1"/>
    <property type="molecule type" value="Genomic_DNA"/>
</dbReference>
<keyword evidence="2" id="KW-0812">Transmembrane</keyword>
<evidence type="ECO:0000313" key="4">
    <source>
        <dbReference type="Proteomes" id="UP001153076"/>
    </source>
</evidence>
<accession>A0A9Q1JWR3</accession>
<name>A0A9Q1JWR3_9CARY</name>
<evidence type="ECO:0000256" key="2">
    <source>
        <dbReference type="SAM" id="Phobius"/>
    </source>
</evidence>
<feature type="transmembrane region" description="Helical" evidence="2">
    <location>
        <begin position="176"/>
        <end position="202"/>
    </location>
</feature>
<keyword evidence="2" id="KW-0472">Membrane</keyword>
<reference evidence="3" key="1">
    <citation type="submission" date="2022-04" db="EMBL/GenBank/DDBJ databases">
        <title>Carnegiea gigantea Genome sequencing and assembly v2.</title>
        <authorList>
            <person name="Copetti D."/>
            <person name="Sanderson M.J."/>
            <person name="Burquez A."/>
            <person name="Wojciechowski M.F."/>
        </authorList>
    </citation>
    <scope>NUCLEOTIDE SEQUENCE</scope>
    <source>
        <strain evidence="3">SGP5-SGP5p</strain>
        <tissue evidence="3">Aerial part</tissue>
    </source>
</reference>
<evidence type="ECO:0000313" key="3">
    <source>
        <dbReference type="EMBL" id="KAJ8432500.1"/>
    </source>
</evidence>
<dbReference type="AlphaFoldDB" id="A0A9Q1JWR3"/>
<gene>
    <name evidence="3" type="ORF">Cgig2_003577</name>
</gene>
<feature type="region of interest" description="Disordered" evidence="1">
    <location>
        <begin position="1"/>
        <end position="30"/>
    </location>
</feature>
<comment type="caution">
    <text evidence="3">The sequence shown here is derived from an EMBL/GenBank/DDBJ whole genome shotgun (WGS) entry which is preliminary data.</text>
</comment>
<keyword evidence="4" id="KW-1185">Reference proteome</keyword>
<dbReference type="Proteomes" id="UP001153076">
    <property type="component" value="Unassembled WGS sequence"/>
</dbReference>
<sequence>MRKIALSATVVQPSKKETANKSTDGESSGTVHAANAPLWRWLVVVRTAVEGLGVDFLARLAHSGVLGRRWRKKGVKRLLTRRRVCSTRHSSTADLMDRRTASPAVPSMPPTRNSRSSAWCTRLRLWVGFGFFGDPYIGGLRGRWRKKAVERLLRRRRVWSTRHPSKVDLMGMFDRWLVAGNLGGSNFFFWAVPFVVGCSMLWGVT</sequence>
<proteinExistence type="predicted"/>
<organism evidence="3 4">
    <name type="scientific">Carnegiea gigantea</name>
    <dbReference type="NCBI Taxonomy" id="171969"/>
    <lineage>
        <taxon>Eukaryota</taxon>
        <taxon>Viridiplantae</taxon>
        <taxon>Streptophyta</taxon>
        <taxon>Embryophyta</taxon>
        <taxon>Tracheophyta</taxon>
        <taxon>Spermatophyta</taxon>
        <taxon>Magnoliopsida</taxon>
        <taxon>eudicotyledons</taxon>
        <taxon>Gunneridae</taxon>
        <taxon>Pentapetalae</taxon>
        <taxon>Caryophyllales</taxon>
        <taxon>Cactineae</taxon>
        <taxon>Cactaceae</taxon>
        <taxon>Cactoideae</taxon>
        <taxon>Echinocereeae</taxon>
        <taxon>Carnegiea</taxon>
    </lineage>
</organism>
<evidence type="ECO:0000256" key="1">
    <source>
        <dbReference type="SAM" id="MobiDB-lite"/>
    </source>
</evidence>
<feature type="compositionally biased region" description="Polar residues" evidence="1">
    <location>
        <begin position="20"/>
        <end position="30"/>
    </location>
</feature>
<protein>
    <submittedName>
        <fullName evidence="3">Uncharacterized protein</fullName>
    </submittedName>
</protein>
<keyword evidence="2" id="KW-1133">Transmembrane helix</keyword>